<keyword evidence="4" id="KW-1185">Reference proteome</keyword>
<evidence type="ECO:0000256" key="1">
    <source>
        <dbReference type="SAM" id="MobiDB-lite"/>
    </source>
</evidence>
<organism evidence="3 4">
    <name type="scientific">Hathewaya histolytica</name>
    <name type="common">Clostridium histolyticum</name>
    <dbReference type="NCBI Taxonomy" id="1498"/>
    <lineage>
        <taxon>Bacteria</taxon>
        <taxon>Bacillati</taxon>
        <taxon>Bacillota</taxon>
        <taxon>Clostridia</taxon>
        <taxon>Eubacteriales</taxon>
        <taxon>Clostridiaceae</taxon>
        <taxon>Hathewaya</taxon>
    </lineage>
</organism>
<feature type="transmembrane region" description="Helical" evidence="2">
    <location>
        <begin position="206"/>
        <end position="227"/>
    </location>
</feature>
<name>A0A4U9R590_HATHI</name>
<dbReference type="AlphaFoldDB" id="A0A4U9R590"/>
<dbReference type="InterPro" id="IPR012507">
    <property type="entry name" value="YibE_F"/>
</dbReference>
<evidence type="ECO:0000313" key="4">
    <source>
        <dbReference type="Proteomes" id="UP000308489"/>
    </source>
</evidence>
<keyword evidence="2" id="KW-0812">Transmembrane</keyword>
<sequence>MLLLKRGFNSTNLTRRQKREKEKAKVRKRIFKILACLTFIIGILYINPNIIVNVKHNIENNTATAGIYKGKVMGVKREEYTYLENTYEKKKGVQNIEVMVTNGNLKGKVLGIQNNYDYSNPYSYVIKGGDRVFLSIHETNGGNIEKAYIHDFDRSGYLIILVLIFFFALFLFGGRNGVKTFISLILILPIILKIIPYYLLKGYNHILVIFISSLFLICIISLILWGFNRESVSTMIGSLGGMILGGALVFIFQYLCKLTGIPNGEVQMIMYGGKEINFIGIIFGGIIIGSLGAMMNISLNITKAMRNAEMETLNIKFGELLKVGFKEGKSSIGSISNTLILAYLGAALQTIIVLMVSNNMSILQGVNGEALVVEILRVVSGILGFIFAIPVTAFTYALFSKNAALK</sequence>
<dbReference type="OrthoDB" id="5753718at2"/>
<feature type="transmembrane region" description="Helical" evidence="2">
    <location>
        <begin position="181"/>
        <end position="200"/>
    </location>
</feature>
<keyword evidence="2" id="KW-1133">Transmembrane helix</keyword>
<feature type="transmembrane region" description="Helical" evidence="2">
    <location>
        <begin position="375"/>
        <end position="399"/>
    </location>
</feature>
<gene>
    <name evidence="3" type="ORF">NCTC503_00939</name>
</gene>
<dbReference type="PANTHER" id="PTHR41771:SF1">
    <property type="entry name" value="MEMBRANE PROTEIN"/>
    <property type="match status" value="1"/>
</dbReference>
<evidence type="ECO:0000256" key="2">
    <source>
        <dbReference type="SAM" id="Phobius"/>
    </source>
</evidence>
<feature type="transmembrane region" description="Helical" evidence="2">
    <location>
        <begin position="276"/>
        <end position="297"/>
    </location>
</feature>
<feature type="transmembrane region" description="Helical" evidence="2">
    <location>
        <begin position="156"/>
        <end position="174"/>
    </location>
</feature>
<protein>
    <submittedName>
        <fullName evidence="3">Putative multitransmembrane protein</fullName>
    </submittedName>
</protein>
<feature type="transmembrane region" description="Helical" evidence="2">
    <location>
        <begin position="335"/>
        <end position="355"/>
    </location>
</feature>
<feature type="region of interest" description="Disordered" evidence="1">
    <location>
        <begin position="1"/>
        <end position="20"/>
    </location>
</feature>
<dbReference type="Pfam" id="PF07907">
    <property type="entry name" value="YibE_F"/>
    <property type="match status" value="1"/>
</dbReference>
<reference evidence="3 4" key="1">
    <citation type="submission" date="2019-05" db="EMBL/GenBank/DDBJ databases">
        <authorList>
            <consortium name="Pathogen Informatics"/>
        </authorList>
    </citation>
    <scope>NUCLEOTIDE SEQUENCE [LARGE SCALE GENOMIC DNA]</scope>
    <source>
        <strain evidence="3 4">NCTC503</strain>
    </source>
</reference>
<proteinExistence type="predicted"/>
<feature type="transmembrane region" description="Helical" evidence="2">
    <location>
        <begin position="29"/>
        <end position="46"/>
    </location>
</feature>
<dbReference type="EMBL" id="LR590481">
    <property type="protein sequence ID" value="VTQ86495.1"/>
    <property type="molecule type" value="Genomic_DNA"/>
</dbReference>
<evidence type="ECO:0000313" key="3">
    <source>
        <dbReference type="EMBL" id="VTQ86495.1"/>
    </source>
</evidence>
<accession>A0A4U9R590</accession>
<dbReference type="PANTHER" id="PTHR41771">
    <property type="entry name" value="MEMBRANE PROTEIN-RELATED"/>
    <property type="match status" value="1"/>
</dbReference>
<dbReference type="RefSeq" id="WP_138209647.1">
    <property type="nucleotide sequence ID" value="NZ_CBCRUQ010000033.1"/>
</dbReference>
<dbReference type="Proteomes" id="UP000308489">
    <property type="component" value="Chromosome 1"/>
</dbReference>
<dbReference type="KEGG" id="hhw:NCTC503_00939"/>
<feature type="transmembrane region" description="Helical" evidence="2">
    <location>
        <begin position="239"/>
        <end position="256"/>
    </location>
</feature>
<keyword evidence="2" id="KW-0472">Membrane</keyword>